<dbReference type="PANTHER" id="PTHR21021:SF15">
    <property type="entry name" value="FREE METHIONINE-R-SULFOXIDE REDUCTASE"/>
    <property type="match status" value="1"/>
</dbReference>
<reference evidence="3" key="1">
    <citation type="journal article" date="2014" name="Int. J. Syst. Evol. Microbiol.">
        <title>Complete genome sequence of Corynebacterium casei LMG S-19264T (=DSM 44701T), isolated from a smear-ripened cheese.</title>
        <authorList>
            <consortium name="US DOE Joint Genome Institute (JGI-PGF)"/>
            <person name="Walter F."/>
            <person name="Albersmeier A."/>
            <person name="Kalinowski J."/>
            <person name="Ruckert C."/>
        </authorList>
    </citation>
    <scope>NUCLEOTIDE SEQUENCE</scope>
    <source>
        <strain evidence="3">CGMCC 4.3508</strain>
    </source>
</reference>
<dbReference type="FunFam" id="3.30.450.40:FF:000008">
    <property type="entry name" value="GAF domain-containing proteins"/>
    <property type="match status" value="1"/>
</dbReference>
<dbReference type="Proteomes" id="UP000638263">
    <property type="component" value="Unassembled WGS sequence"/>
</dbReference>
<feature type="domain" description="GAF" evidence="2">
    <location>
        <begin position="52"/>
        <end position="182"/>
    </location>
</feature>
<evidence type="ECO:0000313" key="3">
    <source>
        <dbReference type="EMBL" id="GGL32858.1"/>
    </source>
</evidence>
<dbReference type="Gene3D" id="3.30.450.40">
    <property type="match status" value="1"/>
</dbReference>
<reference evidence="3" key="2">
    <citation type="submission" date="2020-09" db="EMBL/GenBank/DDBJ databases">
        <authorList>
            <person name="Sun Q."/>
            <person name="Zhou Y."/>
        </authorList>
    </citation>
    <scope>NUCLEOTIDE SEQUENCE</scope>
    <source>
        <strain evidence="3">CGMCC 4.3508</strain>
    </source>
</reference>
<dbReference type="PROSITE" id="PS01320">
    <property type="entry name" value="UPF0067"/>
    <property type="match status" value="1"/>
</dbReference>
<dbReference type="AlphaFoldDB" id="A0A917RUE1"/>
<dbReference type="Pfam" id="PF13185">
    <property type="entry name" value="GAF_2"/>
    <property type="match status" value="1"/>
</dbReference>
<proteinExistence type="inferred from homology"/>
<gene>
    <name evidence="3" type="ORF">GCM10011588_54670</name>
</gene>
<comment type="caution">
    <text evidence="3">The sequence shown here is derived from an EMBL/GenBank/DDBJ whole genome shotgun (WGS) entry which is preliminary data.</text>
</comment>
<evidence type="ECO:0000313" key="4">
    <source>
        <dbReference type="Proteomes" id="UP000638263"/>
    </source>
</evidence>
<accession>A0A917RUE1</accession>
<dbReference type="EMBL" id="BMMH01000014">
    <property type="protein sequence ID" value="GGL32858.1"/>
    <property type="molecule type" value="Genomic_DNA"/>
</dbReference>
<dbReference type="InterPro" id="IPR000614">
    <property type="entry name" value="FRMsr_CS"/>
</dbReference>
<dbReference type="GO" id="GO:0005829">
    <property type="term" value="C:cytosol"/>
    <property type="evidence" value="ECO:0007669"/>
    <property type="project" value="TreeGrafter"/>
</dbReference>
<dbReference type="PANTHER" id="PTHR21021">
    <property type="entry name" value="GAF/PUTATIVE CYTOSKELETAL PROTEIN"/>
    <property type="match status" value="1"/>
</dbReference>
<organism evidence="3 4">
    <name type="scientific">Nocardia jinanensis</name>
    <dbReference type="NCBI Taxonomy" id="382504"/>
    <lineage>
        <taxon>Bacteria</taxon>
        <taxon>Bacillati</taxon>
        <taxon>Actinomycetota</taxon>
        <taxon>Actinomycetes</taxon>
        <taxon>Mycobacteriales</taxon>
        <taxon>Nocardiaceae</taxon>
        <taxon>Nocardia</taxon>
    </lineage>
</organism>
<dbReference type="InterPro" id="IPR029016">
    <property type="entry name" value="GAF-like_dom_sf"/>
</dbReference>
<sequence>MAPSTFSAEPGPGRPLYHPYMTFDLVPLTGDRAEGYRRLTAQAAALLAGESDRTANAANLSSLVYHSLAEVNWAGFYFYDGRELVVGPFQGRPACVRIALGAGVCGTAARTRRTQLVPDVHAFPGHIACDADSRSEIVIPLVHDSELLGVLDLDSPRPGRFDETDRLGLESIAEVFLESLARI</sequence>
<dbReference type="InterPro" id="IPR051330">
    <property type="entry name" value="Phosphatase_reg/MetRdx"/>
</dbReference>
<protein>
    <submittedName>
        <fullName evidence="3">Diguanylate cyclase</fullName>
    </submittedName>
</protein>
<dbReference type="GO" id="GO:0033745">
    <property type="term" value="F:L-methionine-(R)-S-oxide reductase activity"/>
    <property type="evidence" value="ECO:0007669"/>
    <property type="project" value="TreeGrafter"/>
</dbReference>
<comment type="similarity">
    <text evidence="1">Belongs to the free Met sulfoxide reductase family.</text>
</comment>
<dbReference type="SMART" id="SM00065">
    <property type="entry name" value="GAF"/>
    <property type="match status" value="1"/>
</dbReference>
<evidence type="ECO:0000259" key="2">
    <source>
        <dbReference type="SMART" id="SM00065"/>
    </source>
</evidence>
<keyword evidence="4" id="KW-1185">Reference proteome</keyword>
<name>A0A917RUE1_9NOCA</name>
<dbReference type="InterPro" id="IPR003018">
    <property type="entry name" value="GAF"/>
</dbReference>
<dbReference type="SUPFAM" id="SSF55781">
    <property type="entry name" value="GAF domain-like"/>
    <property type="match status" value="1"/>
</dbReference>
<evidence type="ECO:0000256" key="1">
    <source>
        <dbReference type="ARBA" id="ARBA00038454"/>
    </source>
</evidence>